<reference evidence="1 2" key="1">
    <citation type="submission" date="2016-01" db="EMBL/GenBank/DDBJ databases">
        <title>Investigation of taxonomic status of Bacillus aminovorans.</title>
        <authorList>
            <person name="Verma A."/>
            <person name="Pal Y."/>
            <person name="Krishnamurthi S."/>
        </authorList>
    </citation>
    <scope>NUCLEOTIDE SEQUENCE [LARGE SCALE GENOMIC DNA]</scope>
    <source>
        <strain evidence="1 2">DSM 4337</strain>
    </source>
</reference>
<dbReference type="AlphaFoldDB" id="A0A177KWH0"/>
<dbReference type="NCBIfam" id="NF002845">
    <property type="entry name" value="PRK03094.1"/>
    <property type="match status" value="1"/>
</dbReference>
<evidence type="ECO:0000313" key="2">
    <source>
        <dbReference type="Proteomes" id="UP000077271"/>
    </source>
</evidence>
<dbReference type="Pfam" id="PF03698">
    <property type="entry name" value="UPF0180"/>
    <property type="match status" value="1"/>
</dbReference>
<dbReference type="Proteomes" id="UP000077271">
    <property type="component" value="Unassembled WGS sequence"/>
</dbReference>
<comment type="caution">
    <text evidence="1">The sequence shown here is derived from an EMBL/GenBank/DDBJ whole genome shotgun (WGS) entry which is preliminary data.</text>
</comment>
<dbReference type="InterPro" id="IPR005370">
    <property type="entry name" value="UPF0180"/>
</dbReference>
<name>A0A177KWH0_9BACI</name>
<sequence length="82" mass="8709">MAKKIAVEQSLTNITEALREKGYDVVDLKSAEDAKNCSACVVTGIDSNVMGIQDISTLAPVIEASGLSANEVCRQVEELPVQ</sequence>
<evidence type="ECO:0000313" key="1">
    <source>
        <dbReference type="EMBL" id="OAH57710.1"/>
    </source>
</evidence>
<dbReference type="RefSeq" id="WP_063974707.1">
    <property type="nucleotide sequence ID" value="NZ_LQWZ01000012.1"/>
</dbReference>
<proteinExistence type="predicted"/>
<accession>A0A177KWH0</accession>
<organism evidence="1 2">
    <name type="scientific">Domibacillus aminovorans</name>
    <dbReference type="NCBI Taxonomy" id="29332"/>
    <lineage>
        <taxon>Bacteria</taxon>
        <taxon>Bacillati</taxon>
        <taxon>Bacillota</taxon>
        <taxon>Bacilli</taxon>
        <taxon>Bacillales</taxon>
        <taxon>Bacillaceae</taxon>
        <taxon>Domibacillus</taxon>
    </lineage>
</organism>
<dbReference type="EMBL" id="LQWZ01000012">
    <property type="protein sequence ID" value="OAH57710.1"/>
    <property type="molecule type" value="Genomic_DNA"/>
</dbReference>
<protein>
    <submittedName>
        <fullName evidence="1">Uncharacterized protein</fullName>
    </submittedName>
</protein>
<gene>
    <name evidence="1" type="ORF">AWH48_01435</name>
</gene>
<dbReference type="OrthoDB" id="1708042at2"/>